<protein>
    <submittedName>
        <fullName evidence="2">Uncharacterized protein</fullName>
    </submittedName>
</protein>
<organism evidence="2 3">
    <name type="scientific">Paenibacillus wenxiniae</name>
    <dbReference type="NCBI Taxonomy" id="1636843"/>
    <lineage>
        <taxon>Bacteria</taxon>
        <taxon>Bacillati</taxon>
        <taxon>Bacillota</taxon>
        <taxon>Bacilli</taxon>
        <taxon>Bacillales</taxon>
        <taxon>Paenibacillaceae</taxon>
        <taxon>Paenibacillus</taxon>
    </lineage>
</organism>
<keyword evidence="3" id="KW-1185">Reference proteome</keyword>
<sequence>MSQMDAKQAASLIEKWIAFYDMDNPEAWDRDDYKFVQQSCRTMRAAIQMLRGKSVPDQRKLADGLEEFIEDSFMDDPHEWEPENRTFVKQAMEALQYTAAQLRKSFSTGTKPATGAPQQRGNKGQHSKSAAGSTNASKSATIKAITTKGGTSKPSNAKTVSNQSTGNKTARNQNSTNPNRPNKTSNNNTNKTSAAKSNPTRSTSSNRNDRDGGRGKNGGR</sequence>
<evidence type="ECO:0000313" key="2">
    <source>
        <dbReference type="EMBL" id="MFD1884778.1"/>
    </source>
</evidence>
<feature type="region of interest" description="Disordered" evidence="1">
    <location>
        <begin position="107"/>
        <end position="220"/>
    </location>
</feature>
<evidence type="ECO:0000313" key="3">
    <source>
        <dbReference type="Proteomes" id="UP001597233"/>
    </source>
</evidence>
<dbReference type="RefSeq" id="WP_347324421.1">
    <property type="nucleotide sequence ID" value="NZ_JBCGUH010000003.1"/>
</dbReference>
<feature type="compositionally biased region" description="Polar residues" evidence="1">
    <location>
        <begin position="148"/>
        <end position="173"/>
    </location>
</feature>
<dbReference type="Proteomes" id="UP001597233">
    <property type="component" value="Unassembled WGS sequence"/>
</dbReference>
<gene>
    <name evidence="2" type="ORF">ACFSC9_04505</name>
</gene>
<reference evidence="3" key="1">
    <citation type="journal article" date="2019" name="Int. J. Syst. Evol. Microbiol.">
        <title>The Global Catalogue of Microorganisms (GCM) 10K type strain sequencing project: providing services to taxonomists for standard genome sequencing and annotation.</title>
        <authorList>
            <consortium name="The Broad Institute Genomics Platform"/>
            <consortium name="The Broad Institute Genome Sequencing Center for Infectious Disease"/>
            <person name="Wu L."/>
            <person name="Ma J."/>
        </authorList>
    </citation>
    <scope>NUCLEOTIDE SEQUENCE [LARGE SCALE GENOMIC DNA]</scope>
    <source>
        <strain evidence="3">CCUG 54950</strain>
    </source>
</reference>
<feature type="compositionally biased region" description="Polar residues" evidence="1">
    <location>
        <begin position="107"/>
        <end position="140"/>
    </location>
</feature>
<name>A0ABW4RGV7_9BACL</name>
<dbReference type="EMBL" id="JBHUEH010000010">
    <property type="protein sequence ID" value="MFD1884778.1"/>
    <property type="molecule type" value="Genomic_DNA"/>
</dbReference>
<evidence type="ECO:0000256" key="1">
    <source>
        <dbReference type="SAM" id="MobiDB-lite"/>
    </source>
</evidence>
<proteinExistence type="predicted"/>
<comment type="caution">
    <text evidence="2">The sequence shown here is derived from an EMBL/GenBank/DDBJ whole genome shotgun (WGS) entry which is preliminary data.</text>
</comment>
<accession>A0ABW4RGV7</accession>
<feature type="compositionally biased region" description="Low complexity" evidence="1">
    <location>
        <begin position="174"/>
        <end position="206"/>
    </location>
</feature>